<proteinExistence type="predicted"/>
<dbReference type="EMBL" id="AZMM01013238">
    <property type="protein sequence ID" value="ETJ32297.1"/>
    <property type="molecule type" value="Genomic_DNA"/>
</dbReference>
<name>W1XQ16_9ZZZZ</name>
<dbReference type="GO" id="GO:0008733">
    <property type="term" value="F:L-arabinose isomerase activity"/>
    <property type="evidence" value="ECO:0007669"/>
    <property type="project" value="InterPro"/>
</dbReference>
<dbReference type="AlphaFoldDB" id="W1XQ16"/>
<dbReference type="GO" id="GO:0005829">
    <property type="term" value="C:cytosol"/>
    <property type="evidence" value="ECO:0007669"/>
    <property type="project" value="TreeGrafter"/>
</dbReference>
<comment type="caution">
    <text evidence="5">The sequence shown here is derived from an EMBL/GenBank/DDBJ whole genome shotgun (WGS) entry which is preliminary data.</text>
</comment>
<dbReference type="PANTHER" id="PTHR38464:SF1">
    <property type="entry name" value="L-ARABINOSE ISOMERASE"/>
    <property type="match status" value="1"/>
</dbReference>
<evidence type="ECO:0000256" key="2">
    <source>
        <dbReference type="ARBA" id="ARBA00023235"/>
    </source>
</evidence>
<dbReference type="GO" id="GO:0019569">
    <property type="term" value="P:L-arabinose catabolic process to D-xylulose 5-phosphate"/>
    <property type="evidence" value="ECO:0007669"/>
    <property type="project" value="TreeGrafter"/>
</dbReference>
<accession>W1XQ16</accession>
<evidence type="ECO:0000259" key="4">
    <source>
        <dbReference type="Pfam" id="PF11762"/>
    </source>
</evidence>
<dbReference type="SUPFAM" id="SSF50443">
    <property type="entry name" value="FucI/AraA C-terminal domain-like"/>
    <property type="match status" value="1"/>
</dbReference>
<evidence type="ECO:0000256" key="3">
    <source>
        <dbReference type="ARBA" id="ARBA00023277"/>
    </source>
</evidence>
<dbReference type="InterPro" id="IPR024664">
    <property type="entry name" value="Ara_Isoase_C"/>
</dbReference>
<dbReference type="PANTHER" id="PTHR38464">
    <property type="entry name" value="L-ARABINOSE ISOMERASE"/>
    <property type="match status" value="1"/>
</dbReference>
<sequence>VMSTGLQGGTSFMEDYTYHFEKGNDLVLGSHMLEVCPSIAVEEKPILDVQHLGIGGKDDPARLIFNTQTGPAIVASLIDLGDRYRLLVNCIDTVKTPHSLPKLP</sequence>
<feature type="non-terminal residue" evidence="5">
    <location>
        <position position="104"/>
    </location>
</feature>
<dbReference type="InterPro" id="IPR003762">
    <property type="entry name" value="Lara_isomerase"/>
</dbReference>
<dbReference type="Pfam" id="PF11762">
    <property type="entry name" value="Arabinose_Iso_C"/>
    <property type="match status" value="1"/>
</dbReference>
<feature type="non-terminal residue" evidence="5">
    <location>
        <position position="1"/>
    </location>
</feature>
<keyword evidence="1" id="KW-0054">Arabinose catabolism</keyword>
<gene>
    <name evidence="5" type="ORF">Q604_UNBC13238G0001</name>
</gene>
<protein>
    <submittedName>
        <fullName evidence="5">L-arabinose isomerase, nonfunctional</fullName>
    </submittedName>
</protein>
<reference evidence="5" key="1">
    <citation type="submission" date="2013-12" db="EMBL/GenBank/DDBJ databases">
        <title>A Varibaculum cambriense genome reconstructed from a premature infant gut community with otherwise low bacterial novelty that shifts toward anaerobic metabolism during the third week of life.</title>
        <authorList>
            <person name="Brown C.T."/>
            <person name="Sharon I."/>
            <person name="Thomas B.C."/>
            <person name="Castelle C.J."/>
            <person name="Morowitz M.J."/>
            <person name="Banfield J.F."/>
        </authorList>
    </citation>
    <scope>NUCLEOTIDE SEQUENCE</scope>
</reference>
<dbReference type="InterPro" id="IPR004216">
    <property type="entry name" value="Fuc/Ara_isomerase_C"/>
</dbReference>
<evidence type="ECO:0000256" key="1">
    <source>
        <dbReference type="ARBA" id="ARBA00022935"/>
    </source>
</evidence>
<keyword evidence="2 5" id="KW-0413">Isomerase</keyword>
<feature type="domain" description="L-arabinose isomerase C-terminal" evidence="4">
    <location>
        <begin position="9"/>
        <end position="104"/>
    </location>
</feature>
<organism evidence="5">
    <name type="scientific">human gut metagenome</name>
    <dbReference type="NCBI Taxonomy" id="408170"/>
    <lineage>
        <taxon>unclassified sequences</taxon>
        <taxon>metagenomes</taxon>
        <taxon>organismal metagenomes</taxon>
    </lineage>
</organism>
<keyword evidence="3" id="KW-0119">Carbohydrate metabolism</keyword>
<evidence type="ECO:0000313" key="5">
    <source>
        <dbReference type="EMBL" id="ETJ32297.1"/>
    </source>
</evidence>